<evidence type="ECO:0000313" key="1">
    <source>
        <dbReference type="EMBL" id="KOO06686.1"/>
    </source>
</evidence>
<protein>
    <recommendedName>
        <fullName evidence="3">Lipooligosaccharide sialyltransferase</fullName>
    </recommendedName>
</protein>
<keyword evidence="2" id="KW-1185">Reference proteome</keyword>
<dbReference type="RefSeq" id="WP_053410025.1">
    <property type="nucleotide sequence ID" value="NZ_LHPI01000016.1"/>
</dbReference>
<dbReference type="EMBL" id="LHPI01000016">
    <property type="protein sequence ID" value="KOO06686.1"/>
    <property type="molecule type" value="Genomic_DNA"/>
</dbReference>
<dbReference type="Proteomes" id="UP000037530">
    <property type="component" value="Unassembled WGS sequence"/>
</dbReference>
<dbReference type="InterPro" id="IPR010866">
    <property type="entry name" value="A-2_8-polyST"/>
</dbReference>
<reference evidence="2" key="1">
    <citation type="submission" date="2015-08" db="EMBL/GenBank/DDBJ databases">
        <title>Vibrio galatheae sp. nov., a novel member of the Vibrionaceae family isolated from the Solomon Islands.</title>
        <authorList>
            <person name="Giubergia S."/>
            <person name="Machado H."/>
            <person name="Mateiu R.V."/>
            <person name="Gram L."/>
        </authorList>
    </citation>
    <scope>NUCLEOTIDE SEQUENCE [LARGE SCALE GENOMIC DNA]</scope>
    <source>
        <strain evidence="2">DSM 19134</strain>
    </source>
</reference>
<dbReference type="OrthoDB" id="7846722at2"/>
<sequence>MEIAHLCITYNHLLYALSSAIIKNKARHTIYMPTDYQFVPESTRINLVNTFPEVKFVFEEESFFLEEFMTMPSFFPSIVKRNLSIQKYRFIRPFSWKGSLLSKPFSLLYIYHSGPFLAKVLAGNSKKTILRGDGFANYKERKIGVLKGSIRFAFGLPFSKQVWGEEPWVDEIEVVDPSLLPNNVVKNKSSKLDIGSIVKVCNEDHFKRAIIDCFSLNILPNSDFESSVLFLTQPLDTAKLCSTEDMHRINNLVIDFFVQRGLTVYIKQHPREDYKTYKNTLELSRSAPIEIYSLLGVKFAYAVSLHSAGIQDEFIIAKIQKNLVPLCDFHAESFHLWKGFVDKNLNEIFRTSN</sequence>
<accession>A0A0M0HX71</accession>
<gene>
    <name evidence="1" type="ORF">AKJ31_15540</name>
</gene>
<proteinExistence type="predicted"/>
<dbReference type="STRING" id="171383.AKJ31_15540"/>
<evidence type="ECO:0000313" key="2">
    <source>
        <dbReference type="Proteomes" id="UP000037530"/>
    </source>
</evidence>
<name>A0A0M0HX71_9VIBR</name>
<organism evidence="1 2">
    <name type="scientific">Vibrio hepatarius</name>
    <dbReference type="NCBI Taxonomy" id="171383"/>
    <lineage>
        <taxon>Bacteria</taxon>
        <taxon>Pseudomonadati</taxon>
        <taxon>Pseudomonadota</taxon>
        <taxon>Gammaproteobacteria</taxon>
        <taxon>Vibrionales</taxon>
        <taxon>Vibrionaceae</taxon>
        <taxon>Vibrio</taxon>
        <taxon>Vibrio oreintalis group</taxon>
    </lineage>
</organism>
<evidence type="ECO:0008006" key="3">
    <source>
        <dbReference type="Google" id="ProtNLM"/>
    </source>
</evidence>
<comment type="caution">
    <text evidence="1">The sequence shown here is derived from an EMBL/GenBank/DDBJ whole genome shotgun (WGS) entry which is preliminary data.</text>
</comment>
<dbReference type="AlphaFoldDB" id="A0A0M0HX71"/>
<dbReference type="PATRIC" id="fig|171383.3.peg.3180"/>
<dbReference type="Pfam" id="PF07388">
    <property type="entry name" value="A-2_8-polyST"/>
    <property type="match status" value="1"/>
</dbReference>